<proteinExistence type="predicted"/>
<dbReference type="EMBL" id="FOMS01000009">
    <property type="protein sequence ID" value="SFE40770.1"/>
    <property type="molecule type" value="Genomic_DNA"/>
</dbReference>
<keyword evidence="2" id="KW-0732">Signal</keyword>
<gene>
    <name evidence="3" type="ORF">SAMN04515678_109151</name>
</gene>
<name>A0A1I2AD58_9RHOB</name>
<keyword evidence="4" id="KW-1185">Reference proteome</keyword>
<evidence type="ECO:0000256" key="1">
    <source>
        <dbReference type="SAM" id="MobiDB-lite"/>
    </source>
</evidence>
<dbReference type="AlphaFoldDB" id="A0A1I2AD58"/>
<sequence>MPSDATSRRSVLTGLAVLPATIAPAAAASAPAVETAERPDGNPRHDPVMPDTDHVRTYYALARS</sequence>
<feature type="compositionally biased region" description="Basic and acidic residues" evidence="1">
    <location>
        <begin position="35"/>
        <end position="51"/>
    </location>
</feature>
<evidence type="ECO:0000313" key="4">
    <source>
        <dbReference type="Proteomes" id="UP000325289"/>
    </source>
</evidence>
<dbReference type="RefSeq" id="WP_149756728.1">
    <property type="nucleotide sequence ID" value="NZ_FOMS01000009.1"/>
</dbReference>
<evidence type="ECO:0008006" key="5">
    <source>
        <dbReference type="Google" id="ProtNLM"/>
    </source>
</evidence>
<feature type="chain" id="PRO_5009302087" description="Formate dehydrogenase region TAT target" evidence="2">
    <location>
        <begin position="26"/>
        <end position="64"/>
    </location>
</feature>
<reference evidence="3 4" key="1">
    <citation type="submission" date="2016-10" db="EMBL/GenBank/DDBJ databases">
        <authorList>
            <person name="Varghese N."/>
            <person name="Submissions S."/>
        </authorList>
    </citation>
    <scope>NUCLEOTIDE SEQUENCE [LARGE SCALE GENOMIC DNA]</scope>
    <source>
        <strain evidence="4">YIM D21,KCTC 23444,ACCC 10710</strain>
    </source>
</reference>
<dbReference type="PROSITE" id="PS51318">
    <property type="entry name" value="TAT"/>
    <property type="match status" value="1"/>
</dbReference>
<evidence type="ECO:0000256" key="2">
    <source>
        <dbReference type="SAM" id="SignalP"/>
    </source>
</evidence>
<evidence type="ECO:0000313" key="3">
    <source>
        <dbReference type="EMBL" id="SFE40770.1"/>
    </source>
</evidence>
<dbReference type="Proteomes" id="UP000325289">
    <property type="component" value="Unassembled WGS sequence"/>
</dbReference>
<feature type="signal peptide" evidence="2">
    <location>
        <begin position="1"/>
        <end position="25"/>
    </location>
</feature>
<feature type="region of interest" description="Disordered" evidence="1">
    <location>
        <begin position="26"/>
        <end position="51"/>
    </location>
</feature>
<dbReference type="InterPro" id="IPR006311">
    <property type="entry name" value="TAT_signal"/>
</dbReference>
<organism evidence="3 4">
    <name type="scientific">Roseivivax sediminis</name>
    <dbReference type="NCBI Taxonomy" id="936889"/>
    <lineage>
        <taxon>Bacteria</taxon>
        <taxon>Pseudomonadati</taxon>
        <taxon>Pseudomonadota</taxon>
        <taxon>Alphaproteobacteria</taxon>
        <taxon>Rhodobacterales</taxon>
        <taxon>Roseobacteraceae</taxon>
        <taxon>Roseivivax</taxon>
    </lineage>
</organism>
<accession>A0A1I2AD58</accession>
<protein>
    <recommendedName>
        <fullName evidence="5">Formate dehydrogenase region TAT target</fullName>
    </recommendedName>
</protein>